<keyword evidence="3" id="KW-0882">Thioester bond</keyword>
<dbReference type="InterPro" id="IPR047565">
    <property type="entry name" value="Alpha-macroglob_thiol-ester_cl"/>
</dbReference>
<dbReference type="SMART" id="SM01361">
    <property type="entry name" value="A2M_recep"/>
    <property type="match status" value="1"/>
</dbReference>
<dbReference type="InterPro" id="IPR041555">
    <property type="entry name" value="MG3"/>
</dbReference>
<dbReference type="Proteomes" id="UP000694397">
    <property type="component" value="Chromosome 1"/>
</dbReference>
<dbReference type="GO" id="GO:0004866">
    <property type="term" value="F:endopeptidase inhibitor activity"/>
    <property type="evidence" value="ECO:0007669"/>
    <property type="project" value="InterPro"/>
</dbReference>
<dbReference type="Gene3D" id="2.60.40.1940">
    <property type="match status" value="1"/>
</dbReference>
<dbReference type="SMART" id="SM01360">
    <property type="entry name" value="A2M"/>
    <property type="match status" value="1"/>
</dbReference>
<dbReference type="PANTHER" id="PTHR11412:SF81">
    <property type="entry name" value="COMPLEMENT C3"/>
    <property type="match status" value="1"/>
</dbReference>
<sequence length="1474" mass="165777">MSAPNMLRVGSKENVFVEAQEYTGAPVEVTITAKEFPAKLLEFLNHKVTLNSDNSYQALQEIMLKEDFFDKDSNKKQFVYLEAKFPQHTLQKVVLLSFQSGFIFVQTDKTIYTPTSKGWTVVAKFQKTPQRNFTYEFEVKEYVLPTFEIKLIPRQSFFYVDDRELTVDITAKYLYGKDVTGKAFVVFGVMTQEGKKSFPGSLQRVDIIEGKGTATLKREHIVQISPDINQLLGLPIYVTVNVLTRTGTEMVEGEKTGILIVTSPYTIHFKKTPKFFKPGMPFDIAVYVTNPDDSPAAGIRLKATPGPVHGVTKANGMARLTVNTGGQVADLQITVSLRPLSPNRQAQQTMVAKPYQTYKNTKNYLHIGIQATELEIGDNLQVNLNLANDNPGVQNEITQFTYLVVNKGQIVLAKRQERKQGQSLVTLTLPVTKDMVPSFRFVAYYHLGADQVVSDAVWVDVKDTCMGKLKVTSTRSQYEPRKSFTLSIEGDPGAKVGLVAVDKGVYVLNSKHRLSQSKIWDIVEKHDVGCTAGSGQNSMEVFYDAGLMFLSNGNVEIRSRSGTRCANCLISMARRMANASVILTEFQSAVKHRNLEIGCKETPFYFMSHAEVLVQVHVFGMTSTVFQSAFRVCARVCVSAASDDDNYISDRDIELCDIRTHTPLKDTITTWEVTAIGLSGTHGICMADPFEMTVMKNFFIDLKLPYSAVRNEQLEIKAVLYNYVEDNLKVRVDLMETESVCSAASKKRRYREEVEVPPMSSVSIPFVIIPMAIGEHSIEVKAAVYDSVLTDGVKKNLRVVVSVFLLLCIFTFQCICRRGGGVEPKNRVPGSPAETYISVIGEQLSQTIQAAISGSPLGNLITQPSGCGEQNMIGLTGPVISTHYLDNTGEWEKAGVEKRETAIKYVHQGYTQELTYRKTDGSYAAWKDRPSSTWLTAYVTKVFSMAYKLISIEEDVICSAAKWLILNAQQADGTFKEDAPVYHAEMVVSRGAYCMSSVMVTSLPDSIKKAREFLSRRINSLTNSYAVAMTSYALANEEQHKLDILLRFASPGKTSHQSSHLFTLEATGYALLALVKAKEFDKAGKVVEWLTQQRFYGGGYASTQVQVQHKDEIFAAYSKKKKKKKTLNVISYQKTKFYSLLMPTGHHHSFPGSGSVPHGCGSCKGHRPSCGYRCGRSQQTHCVHFQQEQRLPHPFSQGDHVCFLTRFLSTERDATMSILDITLLTGFVADEEDLRLTRGKDRYVQKFEMDKQLSEKGSLILYMDKVSRNLPDRVVFRMHKMLNVGLIQPAVVTIYEYYAMENRCTKFYHPEKKDGALNRICHDEVCRCAEENCSMQKKLGKNRDLDRITEACTAEVDYVYKVQVVRAEVSDSLDRFTIKILEVIKEGTDTEVQWKERMFISHPYCREAINLLEKKMYLLMGKSSLSCSMMYMVGDGTWIEYWPTPEECQMEEYRKTCEEISTGVTDLLTLGCHD</sequence>
<dbReference type="Gene3D" id="2.60.40.1930">
    <property type="match status" value="5"/>
</dbReference>
<protein>
    <submittedName>
        <fullName evidence="6">Complement C3</fullName>
    </submittedName>
</protein>
<evidence type="ECO:0000256" key="3">
    <source>
        <dbReference type="ARBA" id="ARBA00022966"/>
    </source>
</evidence>
<dbReference type="Pfam" id="PF07678">
    <property type="entry name" value="TED_complement"/>
    <property type="match status" value="1"/>
</dbReference>
<dbReference type="Gene3D" id="2.20.130.20">
    <property type="match status" value="1"/>
</dbReference>
<evidence type="ECO:0000256" key="4">
    <source>
        <dbReference type="ARBA" id="ARBA00023157"/>
    </source>
</evidence>
<dbReference type="InterPro" id="IPR001599">
    <property type="entry name" value="Macroglobln_a2"/>
</dbReference>
<dbReference type="SMART" id="SM01419">
    <property type="entry name" value="Thiol-ester_cl"/>
    <property type="match status" value="1"/>
</dbReference>
<dbReference type="InterPro" id="IPR011625">
    <property type="entry name" value="A2M_N_BRD"/>
</dbReference>
<dbReference type="InterPro" id="IPR008993">
    <property type="entry name" value="TIMP-like_OB-fold"/>
</dbReference>
<dbReference type="Pfam" id="PF07677">
    <property type="entry name" value="A2M_recep"/>
    <property type="match status" value="1"/>
</dbReference>
<dbReference type="SUPFAM" id="SSF50242">
    <property type="entry name" value="TIMP-like"/>
    <property type="match status" value="1"/>
</dbReference>
<evidence type="ECO:0000313" key="6">
    <source>
        <dbReference type="Ensembl" id="ENSSFOP00015042583.1"/>
    </source>
</evidence>
<dbReference type="InterPro" id="IPR013783">
    <property type="entry name" value="Ig-like_fold"/>
</dbReference>
<gene>
    <name evidence="6" type="primary">C3</name>
</gene>
<dbReference type="FunFam" id="2.60.40.10:FF:000155">
    <property type="entry name" value="complement C3 isoform X1"/>
    <property type="match status" value="1"/>
</dbReference>
<dbReference type="InterPro" id="IPR008930">
    <property type="entry name" value="Terpenoid_cyclase/PrenylTrfase"/>
</dbReference>
<dbReference type="InterPro" id="IPR036595">
    <property type="entry name" value="A-macroglobulin_rcpt-bd_sf"/>
</dbReference>
<dbReference type="FunFam" id="2.40.50.120:FF:000013">
    <property type="entry name" value="Complement C3"/>
    <property type="match status" value="1"/>
</dbReference>
<dbReference type="Gene3D" id="2.60.40.10">
    <property type="entry name" value="Immunoglobulins"/>
    <property type="match status" value="2"/>
</dbReference>
<feature type="domain" description="NTR" evidence="5">
    <location>
        <begin position="1333"/>
        <end position="1472"/>
    </location>
</feature>
<dbReference type="PANTHER" id="PTHR11412">
    <property type="entry name" value="MACROGLOBULIN / COMPLEMENT"/>
    <property type="match status" value="1"/>
</dbReference>
<dbReference type="Gene3D" id="2.40.50.120">
    <property type="match status" value="1"/>
</dbReference>
<dbReference type="InterPro" id="IPR009048">
    <property type="entry name" value="A-macroglobulin_rcpt-bd"/>
</dbReference>
<dbReference type="Ensembl" id="ENSSFOT00015070083.1">
    <property type="protein sequence ID" value="ENSSFOP00015042583.1"/>
    <property type="gene ID" value="ENSSFOG00015019080.2"/>
</dbReference>
<dbReference type="PROSITE" id="PS00477">
    <property type="entry name" value="ALPHA_2_MACROGLOBULIN"/>
    <property type="match status" value="1"/>
</dbReference>
<dbReference type="FunFam" id="2.60.40.1940:FF:000001">
    <property type="entry name" value="Complement component C3"/>
    <property type="match status" value="1"/>
</dbReference>
<dbReference type="Pfam" id="PF07703">
    <property type="entry name" value="A2M_BRD"/>
    <property type="match status" value="1"/>
</dbReference>
<dbReference type="CDD" id="cd02896">
    <property type="entry name" value="complement_C3_C4_C5"/>
    <property type="match status" value="1"/>
</dbReference>
<dbReference type="Pfam" id="PF17789">
    <property type="entry name" value="MG4"/>
    <property type="match status" value="1"/>
</dbReference>
<organism evidence="6 7">
    <name type="scientific">Scleropages formosus</name>
    <name type="common">Asian bonytongue</name>
    <name type="synonym">Osteoglossum formosum</name>
    <dbReference type="NCBI Taxonomy" id="113540"/>
    <lineage>
        <taxon>Eukaryota</taxon>
        <taxon>Metazoa</taxon>
        <taxon>Chordata</taxon>
        <taxon>Craniata</taxon>
        <taxon>Vertebrata</taxon>
        <taxon>Euteleostomi</taxon>
        <taxon>Actinopterygii</taxon>
        <taxon>Neopterygii</taxon>
        <taxon>Teleostei</taxon>
        <taxon>Osteoglossocephala</taxon>
        <taxon>Osteoglossomorpha</taxon>
        <taxon>Osteoglossiformes</taxon>
        <taxon>Osteoglossidae</taxon>
        <taxon>Scleropages</taxon>
    </lineage>
</organism>
<dbReference type="PROSITE" id="PS50189">
    <property type="entry name" value="NTR"/>
    <property type="match status" value="1"/>
</dbReference>
<dbReference type="InterPro" id="IPR041425">
    <property type="entry name" value="C3/4/5_MG1"/>
</dbReference>
<dbReference type="Gene3D" id="2.60.120.1540">
    <property type="match status" value="1"/>
</dbReference>
<dbReference type="Pfam" id="PF01759">
    <property type="entry name" value="NTR"/>
    <property type="match status" value="1"/>
</dbReference>
<comment type="subcellular location">
    <subcellularLocation>
        <location evidence="1">Secreted</location>
    </subcellularLocation>
</comment>
<dbReference type="Pfam" id="PF17791">
    <property type="entry name" value="MG3"/>
    <property type="match status" value="1"/>
</dbReference>
<dbReference type="Pfam" id="PF17790">
    <property type="entry name" value="MG1"/>
    <property type="match status" value="1"/>
</dbReference>
<dbReference type="Gene3D" id="1.50.10.20">
    <property type="match status" value="1"/>
</dbReference>
<dbReference type="Gene3D" id="2.60.40.690">
    <property type="entry name" value="Alpha-macroglobulin, receptor-binding domain"/>
    <property type="match status" value="1"/>
</dbReference>
<reference evidence="6" key="3">
    <citation type="submission" date="2025-09" db="UniProtKB">
        <authorList>
            <consortium name="Ensembl"/>
        </authorList>
    </citation>
    <scope>IDENTIFICATION</scope>
</reference>
<evidence type="ECO:0000256" key="2">
    <source>
        <dbReference type="ARBA" id="ARBA00022525"/>
    </source>
</evidence>
<dbReference type="SMART" id="SM01359">
    <property type="entry name" value="A2M_N_2"/>
    <property type="match status" value="1"/>
</dbReference>
<dbReference type="OrthoDB" id="6359008at2759"/>
<dbReference type="InterPro" id="IPR019742">
    <property type="entry name" value="MacrogloblnA2_CS"/>
</dbReference>
<keyword evidence="7" id="KW-1185">Reference proteome</keyword>
<accession>A0A8C9SQ61</accession>
<dbReference type="InterPro" id="IPR050473">
    <property type="entry name" value="A2M/Complement_sys"/>
</dbReference>
<dbReference type="FunFam" id="2.60.40.1930:FF:000008">
    <property type="entry name" value="Complement C3"/>
    <property type="match status" value="1"/>
</dbReference>
<evidence type="ECO:0000256" key="1">
    <source>
        <dbReference type="ARBA" id="ARBA00004613"/>
    </source>
</evidence>
<name>A0A8C9SQ61_SCLFO</name>
<reference evidence="6" key="2">
    <citation type="submission" date="2025-08" db="UniProtKB">
        <authorList>
            <consortium name="Ensembl"/>
        </authorList>
    </citation>
    <scope>IDENTIFICATION</scope>
</reference>
<dbReference type="InterPro" id="IPR011626">
    <property type="entry name" value="Alpha-macroglobulin_TED"/>
</dbReference>
<dbReference type="GO" id="GO:0005615">
    <property type="term" value="C:extracellular space"/>
    <property type="evidence" value="ECO:0007669"/>
    <property type="project" value="InterPro"/>
</dbReference>
<proteinExistence type="predicted"/>
<dbReference type="Pfam" id="PF00207">
    <property type="entry name" value="A2M"/>
    <property type="match status" value="1"/>
</dbReference>
<dbReference type="InterPro" id="IPR040839">
    <property type="entry name" value="MG4"/>
</dbReference>
<evidence type="ECO:0000259" key="5">
    <source>
        <dbReference type="PROSITE" id="PS50189"/>
    </source>
</evidence>
<dbReference type="SUPFAM" id="SSF49410">
    <property type="entry name" value="Alpha-macroglobulin receptor domain"/>
    <property type="match status" value="1"/>
</dbReference>
<dbReference type="GeneTree" id="ENSGT00940000154063"/>
<evidence type="ECO:0000313" key="7">
    <source>
        <dbReference type="Proteomes" id="UP000694397"/>
    </source>
</evidence>
<dbReference type="SUPFAM" id="SSF48239">
    <property type="entry name" value="Terpenoid cyclases/Protein prenyltransferases"/>
    <property type="match status" value="1"/>
</dbReference>
<dbReference type="InterPro" id="IPR001134">
    <property type="entry name" value="Netrin_domain"/>
</dbReference>
<dbReference type="SMART" id="SM00643">
    <property type="entry name" value="C345C"/>
    <property type="match status" value="1"/>
</dbReference>
<keyword evidence="4" id="KW-1015">Disulfide bond</keyword>
<reference evidence="6 7" key="1">
    <citation type="submission" date="2019-04" db="EMBL/GenBank/DDBJ databases">
        <authorList>
            <consortium name="Wellcome Sanger Institute Data Sharing"/>
        </authorList>
    </citation>
    <scope>NUCLEOTIDE SEQUENCE [LARGE SCALE GENOMIC DNA]</scope>
</reference>
<dbReference type="Gene3D" id="6.20.50.160">
    <property type="match status" value="1"/>
</dbReference>
<keyword evidence="2" id="KW-0964">Secreted</keyword>
<dbReference type="InterPro" id="IPR018933">
    <property type="entry name" value="Netrin_module_non-TIMP"/>
</dbReference>